<dbReference type="GO" id="GO:0045454">
    <property type="term" value="P:cell redox homeostasis"/>
    <property type="evidence" value="ECO:0007669"/>
    <property type="project" value="TreeGrafter"/>
</dbReference>
<dbReference type="EMBL" id="CP063458">
    <property type="protein sequence ID" value="QOV91206.1"/>
    <property type="molecule type" value="Genomic_DNA"/>
</dbReference>
<evidence type="ECO:0000256" key="6">
    <source>
        <dbReference type="SAM" id="SignalP"/>
    </source>
</evidence>
<evidence type="ECO:0000256" key="5">
    <source>
        <dbReference type="ARBA" id="ARBA00023284"/>
    </source>
</evidence>
<proteinExistence type="predicted"/>
<dbReference type="GO" id="GO:0005737">
    <property type="term" value="C:cytoplasm"/>
    <property type="evidence" value="ECO:0007669"/>
    <property type="project" value="TreeGrafter"/>
</dbReference>
<dbReference type="RefSeq" id="WP_206294387.1">
    <property type="nucleotide sequence ID" value="NZ_CP063458.1"/>
</dbReference>
<keyword evidence="9" id="KW-1185">Reference proteome</keyword>
<dbReference type="InterPro" id="IPR050924">
    <property type="entry name" value="Peroxiredoxin_BCP/PrxQ"/>
</dbReference>
<reference evidence="8 9" key="1">
    <citation type="submission" date="2020-10" db="EMBL/GenBank/DDBJ databases">
        <title>Wide distribution of Phycisphaera-like planctomycetes from WD2101 soil group in peatlands and genome analysis of the first cultivated representative.</title>
        <authorList>
            <person name="Dedysh S.N."/>
            <person name="Beletsky A.V."/>
            <person name="Ivanova A."/>
            <person name="Kulichevskaya I.S."/>
            <person name="Suzina N.E."/>
            <person name="Philippov D.A."/>
            <person name="Rakitin A.L."/>
            <person name="Mardanov A.V."/>
            <person name="Ravin N.V."/>
        </authorList>
    </citation>
    <scope>NUCLEOTIDE SEQUENCE [LARGE SCALE GENOMIC DNA]</scope>
    <source>
        <strain evidence="8 9">M1803</strain>
    </source>
</reference>
<dbReference type="GO" id="GO:0008379">
    <property type="term" value="F:thioredoxin peroxidase activity"/>
    <property type="evidence" value="ECO:0007669"/>
    <property type="project" value="TreeGrafter"/>
</dbReference>
<sequence length="188" mass="19867">MIGSFCHAALAIALLSFPALVLAVEKSVLPPAVGDTAKNFELPLATGEGKASLHGLTARSRVVLIVLRGWPGYQCPICTKQVAEFIAEADALRSAGVQVLLVYPGPAEKLKQHAAEFAGAKNLPEGFTLVLDPDYAFTNAYGLRWNAAKETAYPSAFVVDQKNVVCFAKVSKSHGGRATSTEVLAALK</sequence>
<feature type="domain" description="Thioredoxin" evidence="7">
    <location>
        <begin position="31"/>
        <end position="188"/>
    </location>
</feature>
<keyword evidence="3" id="KW-0560">Oxidoreductase</keyword>
<dbReference type="PROSITE" id="PS51352">
    <property type="entry name" value="THIOREDOXIN_2"/>
    <property type="match status" value="1"/>
</dbReference>
<keyword evidence="6" id="KW-0732">Signal</keyword>
<keyword evidence="4" id="KW-1015">Disulfide bond</keyword>
<keyword evidence="1" id="KW-0575">Peroxidase</keyword>
<dbReference type="Gene3D" id="3.40.30.10">
    <property type="entry name" value="Glutaredoxin"/>
    <property type="match status" value="1"/>
</dbReference>
<keyword evidence="5" id="KW-0676">Redox-active center</keyword>
<dbReference type="Pfam" id="PF08534">
    <property type="entry name" value="Redoxin"/>
    <property type="match status" value="1"/>
</dbReference>
<dbReference type="PANTHER" id="PTHR42801:SF4">
    <property type="entry name" value="AHPC_TSA FAMILY PROTEIN"/>
    <property type="match status" value="1"/>
</dbReference>
<evidence type="ECO:0000256" key="4">
    <source>
        <dbReference type="ARBA" id="ARBA00023157"/>
    </source>
</evidence>
<evidence type="ECO:0000313" key="8">
    <source>
        <dbReference type="EMBL" id="QOV91206.1"/>
    </source>
</evidence>
<keyword evidence="2" id="KW-0049">Antioxidant</keyword>
<dbReference type="KEGG" id="hbs:IPV69_07555"/>
<dbReference type="InterPro" id="IPR013740">
    <property type="entry name" value="Redoxin"/>
</dbReference>
<evidence type="ECO:0000256" key="2">
    <source>
        <dbReference type="ARBA" id="ARBA00022862"/>
    </source>
</evidence>
<evidence type="ECO:0000256" key="3">
    <source>
        <dbReference type="ARBA" id="ARBA00023002"/>
    </source>
</evidence>
<accession>A0A7M2X0B8</accession>
<dbReference type="InterPro" id="IPR036249">
    <property type="entry name" value="Thioredoxin-like_sf"/>
</dbReference>
<dbReference type="InterPro" id="IPR013766">
    <property type="entry name" value="Thioredoxin_domain"/>
</dbReference>
<protein>
    <submittedName>
        <fullName evidence="8">Redoxin family protein</fullName>
    </submittedName>
</protein>
<feature type="signal peptide" evidence="6">
    <location>
        <begin position="1"/>
        <end position="23"/>
    </location>
</feature>
<evidence type="ECO:0000256" key="1">
    <source>
        <dbReference type="ARBA" id="ARBA00022559"/>
    </source>
</evidence>
<evidence type="ECO:0000259" key="7">
    <source>
        <dbReference type="PROSITE" id="PS51352"/>
    </source>
</evidence>
<evidence type="ECO:0000313" key="9">
    <source>
        <dbReference type="Proteomes" id="UP000593765"/>
    </source>
</evidence>
<organism evidence="8 9">
    <name type="scientific">Humisphaera borealis</name>
    <dbReference type="NCBI Taxonomy" id="2807512"/>
    <lineage>
        <taxon>Bacteria</taxon>
        <taxon>Pseudomonadati</taxon>
        <taxon>Planctomycetota</taxon>
        <taxon>Phycisphaerae</taxon>
        <taxon>Tepidisphaerales</taxon>
        <taxon>Tepidisphaeraceae</taxon>
        <taxon>Humisphaera</taxon>
    </lineage>
</organism>
<feature type="chain" id="PRO_5034158804" evidence="6">
    <location>
        <begin position="24"/>
        <end position="188"/>
    </location>
</feature>
<dbReference type="Proteomes" id="UP000593765">
    <property type="component" value="Chromosome"/>
</dbReference>
<name>A0A7M2X0B8_9BACT</name>
<dbReference type="GO" id="GO:0034599">
    <property type="term" value="P:cellular response to oxidative stress"/>
    <property type="evidence" value="ECO:0007669"/>
    <property type="project" value="TreeGrafter"/>
</dbReference>
<dbReference type="AlphaFoldDB" id="A0A7M2X0B8"/>
<dbReference type="SUPFAM" id="SSF52833">
    <property type="entry name" value="Thioredoxin-like"/>
    <property type="match status" value="1"/>
</dbReference>
<dbReference type="PANTHER" id="PTHR42801">
    <property type="entry name" value="THIOREDOXIN-DEPENDENT PEROXIDE REDUCTASE"/>
    <property type="match status" value="1"/>
</dbReference>
<gene>
    <name evidence="8" type="ORF">IPV69_07555</name>
</gene>